<evidence type="ECO:0000256" key="4">
    <source>
        <dbReference type="ARBA" id="ARBA00022801"/>
    </source>
</evidence>
<dbReference type="NCBIfam" id="TIGR03375">
    <property type="entry name" value="type_I_sec_LssB"/>
    <property type="match status" value="1"/>
</dbReference>
<dbReference type="Gene3D" id="3.40.50.300">
    <property type="entry name" value="P-loop containing nucleotide triphosphate hydrolases"/>
    <property type="match status" value="1"/>
</dbReference>
<proteinExistence type="predicted"/>
<feature type="transmembrane region" description="Helical" evidence="8">
    <location>
        <begin position="399"/>
        <end position="427"/>
    </location>
</feature>
<feature type="transmembrane region" description="Helical" evidence="8">
    <location>
        <begin position="165"/>
        <end position="189"/>
    </location>
</feature>
<evidence type="ECO:0000259" key="10">
    <source>
        <dbReference type="PROSITE" id="PS50929"/>
    </source>
</evidence>
<name>A0A2A4B1F9_9SPHN</name>
<gene>
    <name evidence="12" type="ORF">COC42_15995</name>
</gene>
<dbReference type="GO" id="GO:0015421">
    <property type="term" value="F:ABC-type oligopeptide transporter activity"/>
    <property type="evidence" value="ECO:0007669"/>
    <property type="project" value="TreeGrafter"/>
</dbReference>
<comment type="subcellular location">
    <subcellularLocation>
        <location evidence="1">Cell membrane</location>
        <topology evidence="1">Multi-pass membrane protein</topology>
    </subcellularLocation>
</comment>
<dbReference type="InterPro" id="IPR005074">
    <property type="entry name" value="Peptidase_C39"/>
</dbReference>
<evidence type="ECO:0000313" key="12">
    <source>
        <dbReference type="EMBL" id="PCD01629.1"/>
    </source>
</evidence>
<dbReference type="Gene3D" id="3.90.70.10">
    <property type="entry name" value="Cysteine proteinases"/>
    <property type="match status" value="1"/>
</dbReference>
<evidence type="ECO:0000256" key="6">
    <source>
        <dbReference type="ARBA" id="ARBA00022989"/>
    </source>
</evidence>
<evidence type="ECO:0000256" key="1">
    <source>
        <dbReference type="ARBA" id="ARBA00004651"/>
    </source>
</evidence>
<evidence type="ECO:0000256" key="8">
    <source>
        <dbReference type="SAM" id="Phobius"/>
    </source>
</evidence>
<protein>
    <submittedName>
        <fullName evidence="12">Type I secretion system permease/ATPase</fullName>
    </submittedName>
</protein>
<dbReference type="InterPro" id="IPR017750">
    <property type="entry name" value="ATPase_T1SS"/>
</dbReference>
<dbReference type="InterPro" id="IPR036640">
    <property type="entry name" value="ABC1_TM_sf"/>
</dbReference>
<dbReference type="PROSITE" id="PS50893">
    <property type="entry name" value="ABC_TRANSPORTER_2"/>
    <property type="match status" value="1"/>
</dbReference>
<dbReference type="GO" id="GO:0006508">
    <property type="term" value="P:proteolysis"/>
    <property type="evidence" value="ECO:0007669"/>
    <property type="project" value="InterPro"/>
</dbReference>
<keyword evidence="13" id="KW-1185">Reference proteome</keyword>
<keyword evidence="4" id="KW-0378">Hydrolase</keyword>
<feature type="transmembrane region" description="Helical" evidence="8">
    <location>
        <begin position="201"/>
        <end position="220"/>
    </location>
</feature>
<dbReference type="GO" id="GO:0005886">
    <property type="term" value="C:plasma membrane"/>
    <property type="evidence" value="ECO:0007669"/>
    <property type="project" value="UniProtKB-SubCell"/>
</dbReference>
<dbReference type="Pfam" id="PF00005">
    <property type="entry name" value="ABC_tran"/>
    <property type="match status" value="1"/>
</dbReference>
<evidence type="ECO:0000313" key="13">
    <source>
        <dbReference type="Proteomes" id="UP000218366"/>
    </source>
</evidence>
<dbReference type="PANTHER" id="PTHR43394">
    <property type="entry name" value="ATP-DEPENDENT PERMEASE MDL1, MITOCHONDRIAL"/>
    <property type="match status" value="1"/>
</dbReference>
<dbReference type="PROSITE" id="PS50929">
    <property type="entry name" value="ABC_TM1F"/>
    <property type="match status" value="1"/>
</dbReference>
<dbReference type="AlphaFoldDB" id="A0A2A4B1F9"/>
<dbReference type="InterPro" id="IPR011527">
    <property type="entry name" value="ABC1_TM_dom"/>
</dbReference>
<keyword evidence="2 8" id="KW-0812">Transmembrane</keyword>
<dbReference type="PROSITE" id="PS50990">
    <property type="entry name" value="PEPTIDASE_C39"/>
    <property type="match status" value="1"/>
</dbReference>
<evidence type="ECO:0000256" key="2">
    <source>
        <dbReference type="ARBA" id="ARBA00022692"/>
    </source>
</evidence>
<organism evidence="12 13">
    <name type="scientific">Sphingomonas spermidinifaciens</name>
    <dbReference type="NCBI Taxonomy" id="1141889"/>
    <lineage>
        <taxon>Bacteria</taxon>
        <taxon>Pseudomonadati</taxon>
        <taxon>Pseudomonadota</taxon>
        <taxon>Alphaproteobacteria</taxon>
        <taxon>Sphingomonadales</taxon>
        <taxon>Sphingomonadaceae</taxon>
        <taxon>Sphingomonas</taxon>
    </lineage>
</organism>
<feature type="transmembrane region" description="Helical" evidence="8">
    <location>
        <begin position="303"/>
        <end position="322"/>
    </location>
</feature>
<sequence>MKMLSAISADPAPSLDDWMVMLRSIARHYRLPLSEQNVRIAGRWRQGDDECTMVKALARASGLSVRFQPGGGVRLTRSRLPVILRLTSGELLLMTAIDAEGQAVCAPAGDSGLETRLPLAELVAEATLIVVARPARSAPDPRIDAYVRPYEEHWLRRILMRDAGAYGHVMIASLVSNCLALATVLFSMQVYDRVVPANSTATLYILFAGVLLAILFDFALQRLRSIIIDVVGKRADLRISDRVFGHALRVRAEARPRSTGTFIAQLRDLDQVRDLLTSTTVAAVADLPFFVLFLFILWSIGGALALVPLVAVVLLLVPGLLAQRRMRALATEAMRESSLRNALLVEAVQGIEDIKLLQAEDRLQQQWNHYNAVAGEAQLRLRSLTNSLIGWTRAVQNGVYATIILIGAPMVIAADLTTGALVAVSILGSRMMAPMSSVTQLLSRYQQARVAAKGLDELMALPVDQPDFENRIPLAAANGKFAVRRAVFTYGVDPATRPALTIDALDIAAGEKVAILGRNGAGKSTLLQALSGLMRPTAGELLLDDLAVHQIDPADVRRDIGLLTQSSRLFHGTLRENLTLGAPQASAEAIWDALTMVGAATFVRQLPDGLEHPVLEGGRGLSGGQVQSLLLARLMLRDPVVLLLDEPTAAMDETVERQFIQRFRTWAEHRTVVVATHRMRVLDLADRVVVVDGGRILLDQPKAQAIRTMQGARAQAMGAPVAAGGHSV</sequence>
<dbReference type="GO" id="GO:0016887">
    <property type="term" value="F:ATP hydrolysis activity"/>
    <property type="evidence" value="ECO:0007669"/>
    <property type="project" value="InterPro"/>
</dbReference>
<dbReference type="Pfam" id="PF00664">
    <property type="entry name" value="ABC_membrane"/>
    <property type="match status" value="1"/>
</dbReference>
<dbReference type="GO" id="GO:0005524">
    <property type="term" value="F:ATP binding"/>
    <property type="evidence" value="ECO:0007669"/>
    <property type="project" value="UniProtKB-KW"/>
</dbReference>
<dbReference type="SMART" id="SM00382">
    <property type="entry name" value="AAA"/>
    <property type="match status" value="1"/>
</dbReference>
<evidence type="ECO:0000256" key="5">
    <source>
        <dbReference type="ARBA" id="ARBA00022840"/>
    </source>
</evidence>
<dbReference type="EMBL" id="NWMW01000003">
    <property type="protein sequence ID" value="PCD01629.1"/>
    <property type="molecule type" value="Genomic_DNA"/>
</dbReference>
<dbReference type="RefSeq" id="WP_096344374.1">
    <property type="nucleotide sequence ID" value="NZ_NWMW01000003.1"/>
</dbReference>
<dbReference type="SUPFAM" id="SSF90123">
    <property type="entry name" value="ABC transporter transmembrane region"/>
    <property type="match status" value="1"/>
</dbReference>
<feature type="domain" description="ABC transmembrane type-1" evidence="10">
    <location>
        <begin position="169"/>
        <end position="447"/>
    </location>
</feature>
<accession>A0A2A4B1F9</accession>
<dbReference type="Proteomes" id="UP000218366">
    <property type="component" value="Unassembled WGS sequence"/>
</dbReference>
<keyword evidence="5" id="KW-0067">ATP-binding</keyword>
<feature type="domain" description="ABC transporter" evidence="9">
    <location>
        <begin position="483"/>
        <end position="718"/>
    </location>
</feature>
<dbReference type="InterPro" id="IPR027417">
    <property type="entry name" value="P-loop_NTPase"/>
</dbReference>
<feature type="domain" description="Peptidase C39" evidence="11">
    <location>
        <begin position="8"/>
        <end position="133"/>
    </location>
</feature>
<evidence type="ECO:0000256" key="7">
    <source>
        <dbReference type="ARBA" id="ARBA00023136"/>
    </source>
</evidence>
<keyword evidence="6 8" id="KW-1133">Transmembrane helix</keyword>
<dbReference type="InterPro" id="IPR003593">
    <property type="entry name" value="AAA+_ATPase"/>
</dbReference>
<dbReference type="InterPro" id="IPR003439">
    <property type="entry name" value="ABC_transporter-like_ATP-bd"/>
</dbReference>
<dbReference type="PANTHER" id="PTHR43394:SF1">
    <property type="entry name" value="ATP-BINDING CASSETTE SUB-FAMILY B MEMBER 10, MITOCHONDRIAL"/>
    <property type="match status" value="1"/>
</dbReference>
<dbReference type="Gene3D" id="1.20.1560.10">
    <property type="entry name" value="ABC transporter type 1, transmembrane domain"/>
    <property type="match status" value="1"/>
</dbReference>
<evidence type="ECO:0000256" key="3">
    <source>
        <dbReference type="ARBA" id="ARBA00022741"/>
    </source>
</evidence>
<dbReference type="InterPro" id="IPR039421">
    <property type="entry name" value="Type_1_exporter"/>
</dbReference>
<dbReference type="SUPFAM" id="SSF52540">
    <property type="entry name" value="P-loop containing nucleoside triphosphate hydrolases"/>
    <property type="match status" value="1"/>
</dbReference>
<evidence type="ECO:0000259" key="9">
    <source>
        <dbReference type="PROSITE" id="PS50893"/>
    </source>
</evidence>
<evidence type="ECO:0000259" key="11">
    <source>
        <dbReference type="PROSITE" id="PS50990"/>
    </source>
</evidence>
<keyword evidence="7 8" id="KW-0472">Membrane</keyword>
<comment type="caution">
    <text evidence="12">The sequence shown here is derived from an EMBL/GenBank/DDBJ whole genome shotgun (WGS) entry which is preliminary data.</text>
</comment>
<feature type="transmembrane region" description="Helical" evidence="8">
    <location>
        <begin position="275"/>
        <end position="297"/>
    </location>
</feature>
<dbReference type="GO" id="GO:0008233">
    <property type="term" value="F:peptidase activity"/>
    <property type="evidence" value="ECO:0007669"/>
    <property type="project" value="InterPro"/>
</dbReference>
<dbReference type="CDD" id="cd18587">
    <property type="entry name" value="ABC_6TM_LapB_like"/>
    <property type="match status" value="1"/>
</dbReference>
<keyword evidence="3" id="KW-0547">Nucleotide-binding</keyword>
<dbReference type="OrthoDB" id="9787557at2"/>
<reference evidence="12 13" key="1">
    <citation type="submission" date="2017-09" db="EMBL/GenBank/DDBJ databases">
        <title>Sphingomonas spermidinifaciens 9NM-10, whole genome shotgun sequence.</title>
        <authorList>
            <person name="Feng G."/>
            <person name="Zhu H."/>
        </authorList>
    </citation>
    <scope>NUCLEOTIDE SEQUENCE [LARGE SCALE GENOMIC DNA]</scope>
    <source>
        <strain evidence="12 13">9NM-10</strain>
    </source>
</reference>